<keyword evidence="6" id="KW-1185">Reference proteome</keyword>
<gene>
    <name evidence="5" type="ORF">ACFQ4R_02825</name>
</gene>
<dbReference type="EC" id="1.1.1.-" evidence="5"/>
<dbReference type="InterPro" id="IPR020471">
    <property type="entry name" value="AKR"/>
</dbReference>
<dbReference type="PROSITE" id="PS00063">
    <property type="entry name" value="ALDOKETO_REDUCTASE_3"/>
    <property type="match status" value="1"/>
</dbReference>
<dbReference type="CDD" id="cd19133">
    <property type="entry name" value="AKR_AKR5F1"/>
    <property type="match status" value="1"/>
</dbReference>
<name>A0ABW4BLN2_9LACO</name>
<dbReference type="SUPFAM" id="SSF51430">
    <property type="entry name" value="NAD(P)-linked oxidoreductase"/>
    <property type="match status" value="1"/>
</dbReference>
<dbReference type="GO" id="GO:0016491">
    <property type="term" value="F:oxidoreductase activity"/>
    <property type="evidence" value="ECO:0007669"/>
    <property type="project" value="UniProtKB-KW"/>
</dbReference>
<evidence type="ECO:0000256" key="1">
    <source>
        <dbReference type="ARBA" id="ARBA00007905"/>
    </source>
</evidence>
<evidence type="ECO:0000313" key="6">
    <source>
        <dbReference type="Proteomes" id="UP001597191"/>
    </source>
</evidence>
<dbReference type="Proteomes" id="UP001597191">
    <property type="component" value="Unassembled WGS sequence"/>
</dbReference>
<proteinExistence type="inferred from homology"/>
<dbReference type="PIRSF" id="PIRSF000097">
    <property type="entry name" value="AKR"/>
    <property type="match status" value="1"/>
</dbReference>
<sequence length="281" mass="32072">MKNIKLNNGVLMPMEGFGVYQIKDLAKAQDAVQSALKLGYRSIDTAQVYGNETAVGAAVKASGIPREDIFLTTKVWISNAGEKRAYASVLQSLKNLQTDYLDLVLIHQPYDDYYGTYRALETLYHEHKIRAIGVSNFAPDRYVDFVKHVGVTPAINQVETHVFNQQKFARKWLQKYGTQIEAWGPFAEGKHEFFTNQTLTKIGETYGKSAAQVALRFLIQEDIIVIPKSVHPKRMAENLAIWDFELSDEDMEKIENMDEDQTFFNDHRDPAFVEELNDLKL</sequence>
<dbReference type="Gene3D" id="3.20.20.100">
    <property type="entry name" value="NADP-dependent oxidoreductase domain"/>
    <property type="match status" value="1"/>
</dbReference>
<dbReference type="PANTHER" id="PTHR43827">
    <property type="entry name" value="2,5-DIKETO-D-GLUCONIC ACID REDUCTASE"/>
    <property type="match status" value="1"/>
</dbReference>
<dbReference type="InterPro" id="IPR023210">
    <property type="entry name" value="NADP_OxRdtase_dom"/>
</dbReference>
<dbReference type="PROSITE" id="PS00798">
    <property type="entry name" value="ALDOKETO_REDUCTASE_1"/>
    <property type="match status" value="1"/>
</dbReference>
<comment type="caution">
    <text evidence="5">The sequence shown here is derived from an EMBL/GenBank/DDBJ whole genome shotgun (WGS) entry which is preliminary data.</text>
</comment>
<dbReference type="PANTHER" id="PTHR43827:SF3">
    <property type="entry name" value="NADP-DEPENDENT OXIDOREDUCTASE DOMAIN-CONTAINING PROTEIN"/>
    <property type="match status" value="1"/>
</dbReference>
<protein>
    <submittedName>
        <fullName evidence="5">Aldo/keto reductase</fullName>
        <ecNumber evidence="5">1.1.1.-</ecNumber>
    </submittedName>
</protein>
<dbReference type="PROSITE" id="PS00062">
    <property type="entry name" value="ALDOKETO_REDUCTASE_2"/>
    <property type="match status" value="1"/>
</dbReference>
<evidence type="ECO:0000256" key="3">
    <source>
        <dbReference type="ARBA" id="ARBA00023002"/>
    </source>
</evidence>
<dbReference type="RefSeq" id="WP_125649878.1">
    <property type="nucleotide sequence ID" value="NZ_JBHTOH010000017.1"/>
</dbReference>
<keyword evidence="3 5" id="KW-0560">Oxidoreductase</keyword>
<dbReference type="Pfam" id="PF00248">
    <property type="entry name" value="Aldo_ket_red"/>
    <property type="match status" value="1"/>
</dbReference>
<evidence type="ECO:0000313" key="5">
    <source>
        <dbReference type="EMBL" id="MFD1410558.1"/>
    </source>
</evidence>
<organism evidence="5 6">
    <name type="scientific">Lapidilactobacillus gannanensis</name>
    <dbReference type="NCBI Taxonomy" id="2486002"/>
    <lineage>
        <taxon>Bacteria</taxon>
        <taxon>Bacillati</taxon>
        <taxon>Bacillota</taxon>
        <taxon>Bacilli</taxon>
        <taxon>Lactobacillales</taxon>
        <taxon>Lactobacillaceae</taxon>
        <taxon>Lapidilactobacillus</taxon>
    </lineage>
</organism>
<dbReference type="PRINTS" id="PR00069">
    <property type="entry name" value="ALDKETRDTASE"/>
</dbReference>
<feature type="domain" description="NADP-dependent oxidoreductase" evidence="4">
    <location>
        <begin position="24"/>
        <end position="258"/>
    </location>
</feature>
<evidence type="ECO:0000256" key="2">
    <source>
        <dbReference type="ARBA" id="ARBA00022857"/>
    </source>
</evidence>
<accession>A0ABW4BLN2</accession>
<dbReference type="InterPro" id="IPR018170">
    <property type="entry name" value="Aldo/ket_reductase_CS"/>
</dbReference>
<dbReference type="EMBL" id="JBHTOH010000017">
    <property type="protein sequence ID" value="MFD1410558.1"/>
    <property type="molecule type" value="Genomic_DNA"/>
</dbReference>
<keyword evidence="2" id="KW-0521">NADP</keyword>
<comment type="similarity">
    <text evidence="1">Belongs to the aldo/keto reductase family.</text>
</comment>
<reference evidence="6" key="1">
    <citation type="journal article" date="2019" name="Int. J. Syst. Evol. Microbiol.">
        <title>The Global Catalogue of Microorganisms (GCM) 10K type strain sequencing project: providing services to taxonomists for standard genome sequencing and annotation.</title>
        <authorList>
            <consortium name="The Broad Institute Genomics Platform"/>
            <consortium name="The Broad Institute Genome Sequencing Center for Infectious Disease"/>
            <person name="Wu L."/>
            <person name="Ma J."/>
        </authorList>
    </citation>
    <scope>NUCLEOTIDE SEQUENCE [LARGE SCALE GENOMIC DNA]</scope>
    <source>
        <strain evidence="6">CCM 8937</strain>
    </source>
</reference>
<dbReference type="InterPro" id="IPR036812">
    <property type="entry name" value="NAD(P)_OxRdtase_dom_sf"/>
</dbReference>
<evidence type="ECO:0000259" key="4">
    <source>
        <dbReference type="Pfam" id="PF00248"/>
    </source>
</evidence>